<evidence type="ECO:0000256" key="10">
    <source>
        <dbReference type="ARBA" id="ARBA00042072"/>
    </source>
</evidence>
<evidence type="ECO:0000313" key="12">
    <source>
        <dbReference type="EMBL" id="MBT9145345.1"/>
    </source>
</evidence>
<dbReference type="PANTHER" id="PTHR36203:SF1">
    <property type="entry name" value="ASCORBATE-SPECIFIC PTS SYSTEM EIIA COMPONENT"/>
    <property type="match status" value="1"/>
</dbReference>
<sequence length="148" mass="16178">MKLLDALKVDNILLDVETEDWQGAVRKAGELMVKLEIALPSYTEGMVEVMKTLGPYAVLAPGIAMPHAKPDRGSLKVGLVLLKLKTPVNFGSPNDPVNFIIAFAAIDNKSHVELIKELALFLSQKGVLEELHKSGSKEEIIALLEKYS</sequence>
<dbReference type="EMBL" id="QLTW01000078">
    <property type="protein sequence ID" value="MBT9145345.1"/>
    <property type="molecule type" value="Genomic_DNA"/>
</dbReference>
<keyword evidence="6" id="KW-0598">Phosphotransferase system</keyword>
<evidence type="ECO:0000313" key="13">
    <source>
        <dbReference type="Proteomes" id="UP000811545"/>
    </source>
</evidence>
<dbReference type="GO" id="GO:0016301">
    <property type="term" value="F:kinase activity"/>
    <property type="evidence" value="ECO:0007669"/>
    <property type="project" value="UniProtKB-KW"/>
</dbReference>
<evidence type="ECO:0000259" key="11">
    <source>
        <dbReference type="PROSITE" id="PS51094"/>
    </source>
</evidence>
<dbReference type="SUPFAM" id="SSF55804">
    <property type="entry name" value="Phoshotransferase/anion transport protein"/>
    <property type="match status" value="1"/>
</dbReference>
<evidence type="ECO:0000256" key="4">
    <source>
        <dbReference type="ARBA" id="ARBA00022553"/>
    </source>
</evidence>
<keyword evidence="2" id="KW-0813">Transport</keyword>
<protein>
    <recommendedName>
        <fullName evidence="9">Ascorbate-specific PTS system EIIA component</fullName>
    </recommendedName>
    <alternativeName>
        <fullName evidence="10">Ascorbate-specific phosphotransferase enzyme IIA component</fullName>
    </alternativeName>
</protein>
<keyword evidence="3" id="KW-0963">Cytoplasm</keyword>
<keyword evidence="5 12" id="KW-0808">Transferase</keyword>
<dbReference type="Gene3D" id="3.40.930.10">
    <property type="entry name" value="Mannitol-specific EII, Chain A"/>
    <property type="match status" value="1"/>
</dbReference>
<proteinExistence type="predicted"/>
<dbReference type="InterPro" id="IPR016152">
    <property type="entry name" value="PTrfase/Anion_transptr"/>
</dbReference>
<dbReference type="CDD" id="cd00211">
    <property type="entry name" value="PTS_IIA_fru"/>
    <property type="match status" value="1"/>
</dbReference>
<keyword evidence="7" id="KW-0418">Kinase</keyword>
<comment type="function">
    <text evidence="8">The phosphoenolpyruvate-dependent sugar phosphotransferase system (sugar PTS), a major carbohydrate active transport system, catalyzes the phosphorylation of incoming sugar substrates concomitantly with their translocation across the cell membrane. The enzyme II UlaABC PTS system is involved in ascorbate transport.</text>
</comment>
<keyword evidence="4" id="KW-0597">Phosphoprotein</keyword>
<evidence type="ECO:0000256" key="6">
    <source>
        <dbReference type="ARBA" id="ARBA00022683"/>
    </source>
</evidence>
<dbReference type="PANTHER" id="PTHR36203">
    <property type="entry name" value="ASCORBATE-SPECIFIC PTS SYSTEM EIIA COMPONENT"/>
    <property type="match status" value="1"/>
</dbReference>
<evidence type="ECO:0000256" key="2">
    <source>
        <dbReference type="ARBA" id="ARBA00022448"/>
    </source>
</evidence>
<comment type="subcellular location">
    <subcellularLocation>
        <location evidence="1">Cytoplasm</location>
    </subcellularLocation>
</comment>
<evidence type="ECO:0000256" key="5">
    <source>
        <dbReference type="ARBA" id="ARBA00022679"/>
    </source>
</evidence>
<dbReference type="GO" id="GO:0009401">
    <property type="term" value="P:phosphoenolpyruvate-dependent sugar phosphotransferase system"/>
    <property type="evidence" value="ECO:0007669"/>
    <property type="project" value="UniProtKB-KW"/>
</dbReference>
<evidence type="ECO:0000256" key="7">
    <source>
        <dbReference type="ARBA" id="ARBA00022777"/>
    </source>
</evidence>
<organism evidence="12 13">
    <name type="scientific">Psychracetigena formicireducens</name>
    <dbReference type="NCBI Taxonomy" id="2986056"/>
    <lineage>
        <taxon>Bacteria</taxon>
        <taxon>Bacillati</taxon>
        <taxon>Candidatus Lithacetigenota</taxon>
        <taxon>Candidatus Psychracetigena</taxon>
    </lineage>
</organism>
<evidence type="ECO:0000256" key="1">
    <source>
        <dbReference type="ARBA" id="ARBA00004496"/>
    </source>
</evidence>
<dbReference type="Pfam" id="PF00359">
    <property type="entry name" value="PTS_EIIA_2"/>
    <property type="match status" value="1"/>
</dbReference>
<gene>
    <name evidence="12" type="primary">ulaC</name>
    <name evidence="12" type="ORF">DDT42_01216</name>
</gene>
<evidence type="ECO:0000256" key="9">
    <source>
        <dbReference type="ARBA" id="ARBA00041175"/>
    </source>
</evidence>
<dbReference type="PROSITE" id="PS51094">
    <property type="entry name" value="PTS_EIIA_TYPE_2"/>
    <property type="match status" value="1"/>
</dbReference>
<evidence type="ECO:0000256" key="3">
    <source>
        <dbReference type="ARBA" id="ARBA00022490"/>
    </source>
</evidence>
<feature type="domain" description="PTS EIIA type-2" evidence="11">
    <location>
        <begin position="5"/>
        <end position="147"/>
    </location>
</feature>
<evidence type="ECO:0000256" key="8">
    <source>
        <dbReference type="ARBA" id="ARBA00037387"/>
    </source>
</evidence>
<dbReference type="Proteomes" id="UP000811545">
    <property type="component" value="Unassembled WGS sequence"/>
</dbReference>
<comment type="caution">
    <text evidence="12">The sequence shown here is derived from an EMBL/GenBank/DDBJ whole genome shotgun (WGS) entry which is preliminary data.</text>
</comment>
<dbReference type="AlphaFoldDB" id="A0A9E2BJ78"/>
<accession>A0A9E2BJ78</accession>
<dbReference type="InterPro" id="IPR051351">
    <property type="entry name" value="Ascorbate-PTS_EIIA_comp"/>
</dbReference>
<name>A0A9E2BJ78_PSYF1</name>
<reference evidence="12 13" key="1">
    <citation type="journal article" date="2021" name="bioRxiv">
        <title>Unique metabolic strategies in Hadean analogues reveal hints for primordial physiology.</title>
        <authorList>
            <person name="Nobu M.K."/>
            <person name="Nakai R."/>
            <person name="Tamazawa S."/>
            <person name="Mori H."/>
            <person name="Toyoda A."/>
            <person name="Ijiri A."/>
            <person name="Suzuki S."/>
            <person name="Kurokawa K."/>
            <person name="Kamagata Y."/>
            <person name="Tamaki H."/>
        </authorList>
    </citation>
    <scope>NUCLEOTIDE SEQUENCE [LARGE SCALE GENOMIC DNA]</scope>
    <source>
        <strain evidence="12">BS525</strain>
    </source>
</reference>
<dbReference type="InterPro" id="IPR002178">
    <property type="entry name" value="PTS_EIIA_type-2_dom"/>
</dbReference>
<dbReference type="GO" id="GO:0005737">
    <property type="term" value="C:cytoplasm"/>
    <property type="evidence" value="ECO:0007669"/>
    <property type="project" value="UniProtKB-SubCell"/>
</dbReference>